<dbReference type="RefSeq" id="WP_115269795.1">
    <property type="nucleotide sequence ID" value="NZ_UGGU01000003.1"/>
</dbReference>
<dbReference type="Gene3D" id="3.40.50.300">
    <property type="entry name" value="P-loop containing nucleotide triphosphate hydrolases"/>
    <property type="match status" value="1"/>
</dbReference>
<dbReference type="PANTHER" id="PTHR42788:SF13">
    <property type="entry name" value="ALIPHATIC SULFONATES IMPORT ATP-BINDING PROTEIN SSUB"/>
    <property type="match status" value="1"/>
</dbReference>
<evidence type="ECO:0000256" key="3">
    <source>
        <dbReference type="ARBA" id="ARBA00022840"/>
    </source>
</evidence>
<dbReference type="PROSITE" id="PS50893">
    <property type="entry name" value="ABC_TRANSPORTER_2"/>
    <property type="match status" value="1"/>
</dbReference>
<gene>
    <name evidence="5" type="primary">cmpD</name>
    <name evidence="5" type="ORF">NCTC10723_00911</name>
</gene>
<name>A0A377GWT1_9FUSO</name>
<evidence type="ECO:0000259" key="4">
    <source>
        <dbReference type="PROSITE" id="PS50893"/>
    </source>
</evidence>
<protein>
    <submittedName>
        <fullName evidence="5">Bicarbonate transport ATP-binding protein CmpD</fullName>
        <ecNumber evidence="5">3.6.3.-</ecNumber>
    </submittedName>
</protein>
<dbReference type="InterPro" id="IPR027417">
    <property type="entry name" value="P-loop_NTPase"/>
</dbReference>
<keyword evidence="1" id="KW-0813">Transport</keyword>
<accession>A0A377GWT1</accession>
<evidence type="ECO:0000256" key="1">
    <source>
        <dbReference type="ARBA" id="ARBA00022448"/>
    </source>
</evidence>
<dbReference type="AlphaFoldDB" id="A0A377GWT1"/>
<dbReference type="InterPro" id="IPR017871">
    <property type="entry name" value="ABC_transporter-like_CS"/>
</dbReference>
<evidence type="ECO:0000256" key="2">
    <source>
        <dbReference type="ARBA" id="ARBA00022741"/>
    </source>
</evidence>
<reference evidence="5 6" key="1">
    <citation type="submission" date="2018-06" db="EMBL/GenBank/DDBJ databases">
        <authorList>
            <consortium name="Pathogen Informatics"/>
            <person name="Doyle S."/>
        </authorList>
    </citation>
    <scope>NUCLEOTIDE SEQUENCE [LARGE SCALE GENOMIC DNA]</scope>
    <source>
        <strain evidence="5 6">NCTC10723</strain>
    </source>
</reference>
<dbReference type="OrthoDB" id="9801958at2"/>
<dbReference type="PROSITE" id="PS00211">
    <property type="entry name" value="ABC_TRANSPORTER_1"/>
    <property type="match status" value="1"/>
</dbReference>
<organism evidence="5 6">
    <name type="scientific">Fusobacterium necrogenes</name>
    <dbReference type="NCBI Taxonomy" id="858"/>
    <lineage>
        <taxon>Bacteria</taxon>
        <taxon>Fusobacteriati</taxon>
        <taxon>Fusobacteriota</taxon>
        <taxon>Fusobacteriia</taxon>
        <taxon>Fusobacteriales</taxon>
        <taxon>Fusobacteriaceae</taxon>
        <taxon>Fusobacterium</taxon>
    </lineage>
</organism>
<proteinExistence type="predicted"/>
<dbReference type="Pfam" id="PF00005">
    <property type="entry name" value="ABC_tran"/>
    <property type="match status" value="1"/>
</dbReference>
<dbReference type="InterPro" id="IPR003439">
    <property type="entry name" value="ABC_transporter-like_ATP-bd"/>
</dbReference>
<keyword evidence="3 5" id="KW-0067">ATP-binding</keyword>
<dbReference type="SUPFAM" id="SSF52540">
    <property type="entry name" value="P-loop containing nucleoside triphosphate hydrolases"/>
    <property type="match status" value="1"/>
</dbReference>
<dbReference type="SMART" id="SM00382">
    <property type="entry name" value="AAA"/>
    <property type="match status" value="1"/>
</dbReference>
<dbReference type="Proteomes" id="UP000255328">
    <property type="component" value="Unassembled WGS sequence"/>
</dbReference>
<dbReference type="InterPro" id="IPR050166">
    <property type="entry name" value="ABC_transporter_ATP-bind"/>
</dbReference>
<feature type="domain" description="ABC transporter" evidence="4">
    <location>
        <begin position="1"/>
        <end position="223"/>
    </location>
</feature>
<evidence type="ECO:0000313" key="6">
    <source>
        <dbReference type="Proteomes" id="UP000255328"/>
    </source>
</evidence>
<sequence length="224" mass="26123">MRVENLKKSYGERKVLDGISFEGEEGKITVILGESGCGKSTLLGILSKNIDDYSGEINFDRDTNSGISYIFQEDTLIPWKTVYENIEYVLKDKISKDNIREHIEKYLKMVNLLDYRDEYPQHLSGGMKRRVGIARAFAYPCDYLFMDEPFEFLDIKTKQEIIEYFKILQEKEKKTVLFITHDIESALKIGDKIIIFSSKPTKVKKVFENMSDNVLEDEIRKIFL</sequence>
<keyword evidence="2" id="KW-0547">Nucleotide-binding</keyword>
<keyword evidence="6" id="KW-1185">Reference proteome</keyword>
<dbReference type="GO" id="GO:0005524">
    <property type="term" value="F:ATP binding"/>
    <property type="evidence" value="ECO:0007669"/>
    <property type="project" value="UniProtKB-KW"/>
</dbReference>
<dbReference type="GO" id="GO:0016887">
    <property type="term" value="F:ATP hydrolysis activity"/>
    <property type="evidence" value="ECO:0007669"/>
    <property type="project" value="InterPro"/>
</dbReference>
<dbReference type="InterPro" id="IPR003593">
    <property type="entry name" value="AAA+_ATPase"/>
</dbReference>
<keyword evidence="5" id="KW-0378">Hydrolase</keyword>
<dbReference type="PANTHER" id="PTHR42788">
    <property type="entry name" value="TAURINE IMPORT ATP-BINDING PROTEIN-RELATED"/>
    <property type="match status" value="1"/>
</dbReference>
<dbReference type="EC" id="3.6.3.-" evidence="5"/>
<evidence type="ECO:0000313" key="5">
    <source>
        <dbReference type="EMBL" id="STO31460.1"/>
    </source>
</evidence>
<dbReference type="EMBL" id="UGGU01000003">
    <property type="protein sequence ID" value="STO31460.1"/>
    <property type="molecule type" value="Genomic_DNA"/>
</dbReference>